<evidence type="ECO:0000313" key="3">
    <source>
        <dbReference type="Proteomes" id="UP000250443"/>
    </source>
</evidence>
<dbReference type="EMBL" id="UAUF01000016">
    <property type="protein sequence ID" value="SPZ16709.1"/>
    <property type="molecule type" value="Genomic_DNA"/>
</dbReference>
<dbReference type="Gene3D" id="1.10.287.1700">
    <property type="match status" value="1"/>
</dbReference>
<sequence length="148" mass="17533">MDDELEVDPQRAALEEVIRILAPLRQHRQAKAERLRLQSEKDLQNSRDHLSELRSSFTAEQVQQREQRHALSVEHLNQRHTLNEVDRWHEQERSMLDHLSRLRQGIQLQIQAVEQQQETLEHAQDEARNAQRAVEKLSCLTEAMHDEN</sequence>
<evidence type="ECO:0000313" key="2">
    <source>
        <dbReference type="EMBL" id="SPZ16709.1"/>
    </source>
</evidence>
<accession>A0A2X2F7N2</accession>
<keyword evidence="1" id="KW-0175">Coiled coil</keyword>
<evidence type="ECO:0000256" key="1">
    <source>
        <dbReference type="SAM" id="Coils"/>
    </source>
</evidence>
<organism evidence="2 3">
    <name type="scientific">Pseudomonas luteola</name>
    <dbReference type="NCBI Taxonomy" id="47886"/>
    <lineage>
        <taxon>Bacteria</taxon>
        <taxon>Pseudomonadati</taxon>
        <taxon>Pseudomonadota</taxon>
        <taxon>Gammaproteobacteria</taxon>
        <taxon>Pseudomonadales</taxon>
        <taxon>Pseudomonadaceae</taxon>
        <taxon>Pseudomonas</taxon>
    </lineage>
</organism>
<reference evidence="2 3" key="1">
    <citation type="submission" date="2018-06" db="EMBL/GenBank/DDBJ databases">
        <authorList>
            <consortium name="Pathogen Informatics"/>
            <person name="Doyle S."/>
        </authorList>
    </citation>
    <scope>NUCLEOTIDE SEQUENCE [LARGE SCALE GENOMIC DNA]</scope>
    <source>
        <strain evidence="2 3">NCTC11842</strain>
    </source>
</reference>
<gene>
    <name evidence="2" type="primary">hrpO</name>
    <name evidence="2" type="ORF">NCTC11842_05747</name>
</gene>
<protein>
    <submittedName>
        <fullName evidence="2">Type III secretion protein HrpO</fullName>
    </submittedName>
</protein>
<dbReference type="AlphaFoldDB" id="A0A2X2F7N2"/>
<proteinExistence type="predicted"/>
<dbReference type="InterPro" id="IPR053716">
    <property type="entry name" value="Flag_assembly_chemotaxis_eff"/>
</dbReference>
<feature type="coiled-coil region" evidence="1">
    <location>
        <begin position="96"/>
        <end position="140"/>
    </location>
</feature>
<dbReference type="Proteomes" id="UP000250443">
    <property type="component" value="Unassembled WGS sequence"/>
</dbReference>
<name>A0A2X2F7N2_PSELU</name>
<dbReference type="RefSeq" id="WP_112298017.1">
    <property type="nucleotide sequence ID" value="NZ_UAUF01000016.1"/>
</dbReference>